<dbReference type="InterPro" id="IPR025944">
    <property type="entry name" value="Sigma_54_int_dom_CS"/>
</dbReference>
<keyword evidence="2" id="KW-0067">ATP-binding</keyword>
<dbReference type="PROSITE" id="PS00675">
    <property type="entry name" value="SIGMA54_INTERACT_1"/>
    <property type="match status" value="1"/>
</dbReference>
<dbReference type="PANTHER" id="PTHR32071:SF113">
    <property type="entry name" value="ALGINATE BIOSYNTHESIS TRANSCRIPTIONAL REGULATORY PROTEIN ALGB"/>
    <property type="match status" value="1"/>
</dbReference>
<dbReference type="SMART" id="SM00091">
    <property type="entry name" value="PAS"/>
    <property type="match status" value="1"/>
</dbReference>
<keyword evidence="3" id="KW-0805">Transcription regulation</keyword>
<organism evidence="7 8">
    <name type="scientific">Candidatus Abyssobacteria bacterium SURF_17</name>
    <dbReference type="NCBI Taxonomy" id="2093361"/>
    <lineage>
        <taxon>Bacteria</taxon>
        <taxon>Pseudomonadati</taxon>
        <taxon>Candidatus Hydrogenedentota</taxon>
        <taxon>Candidatus Abyssobacteria</taxon>
    </lineage>
</organism>
<evidence type="ECO:0000256" key="3">
    <source>
        <dbReference type="ARBA" id="ARBA00023015"/>
    </source>
</evidence>
<dbReference type="Gene3D" id="1.10.10.60">
    <property type="entry name" value="Homeodomain-like"/>
    <property type="match status" value="1"/>
</dbReference>
<dbReference type="InterPro" id="IPR002078">
    <property type="entry name" value="Sigma_54_int"/>
</dbReference>
<dbReference type="GO" id="GO:0005524">
    <property type="term" value="F:ATP binding"/>
    <property type="evidence" value="ECO:0007669"/>
    <property type="project" value="UniProtKB-KW"/>
</dbReference>
<dbReference type="Proteomes" id="UP000285961">
    <property type="component" value="Unassembled WGS sequence"/>
</dbReference>
<dbReference type="Gene3D" id="3.30.450.20">
    <property type="entry name" value="PAS domain"/>
    <property type="match status" value="1"/>
</dbReference>
<dbReference type="Pfam" id="PF13426">
    <property type="entry name" value="PAS_9"/>
    <property type="match status" value="1"/>
</dbReference>
<dbReference type="Gene3D" id="1.10.8.60">
    <property type="match status" value="1"/>
</dbReference>
<dbReference type="EMBL" id="QZKI01000131">
    <property type="protein sequence ID" value="RJP64974.1"/>
    <property type="molecule type" value="Genomic_DNA"/>
</dbReference>
<dbReference type="Pfam" id="PF00158">
    <property type="entry name" value="Sigma54_activat"/>
    <property type="match status" value="1"/>
</dbReference>
<evidence type="ECO:0000256" key="2">
    <source>
        <dbReference type="ARBA" id="ARBA00022840"/>
    </source>
</evidence>
<dbReference type="InterPro" id="IPR035965">
    <property type="entry name" value="PAS-like_dom_sf"/>
</dbReference>
<dbReference type="GO" id="GO:0006355">
    <property type="term" value="P:regulation of DNA-templated transcription"/>
    <property type="evidence" value="ECO:0007669"/>
    <property type="project" value="InterPro"/>
</dbReference>
<dbReference type="InterPro" id="IPR025662">
    <property type="entry name" value="Sigma_54_int_dom_ATP-bd_1"/>
</dbReference>
<dbReference type="PROSITE" id="PS00688">
    <property type="entry name" value="SIGMA54_INTERACT_3"/>
    <property type="match status" value="1"/>
</dbReference>
<dbReference type="Gene3D" id="3.40.50.300">
    <property type="entry name" value="P-loop containing nucleotide triphosphate hydrolases"/>
    <property type="match status" value="1"/>
</dbReference>
<reference evidence="7 8" key="1">
    <citation type="journal article" date="2017" name="ISME J.">
        <title>Energy and carbon metabolisms in a deep terrestrial subsurface fluid microbial community.</title>
        <authorList>
            <person name="Momper L."/>
            <person name="Jungbluth S.P."/>
            <person name="Lee M.D."/>
            <person name="Amend J.P."/>
        </authorList>
    </citation>
    <scope>NUCLEOTIDE SEQUENCE [LARGE SCALE GENOMIC DNA]</scope>
    <source>
        <strain evidence="7">SURF_17</strain>
    </source>
</reference>
<dbReference type="InterPro" id="IPR009057">
    <property type="entry name" value="Homeodomain-like_sf"/>
</dbReference>
<feature type="domain" description="Sigma-54 factor interaction" evidence="5">
    <location>
        <begin position="141"/>
        <end position="370"/>
    </location>
</feature>
<dbReference type="PROSITE" id="PS50112">
    <property type="entry name" value="PAS"/>
    <property type="match status" value="1"/>
</dbReference>
<comment type="caution">
    <text evidence="7">The sequence shown here is derived from an EMBL/GenBank/DDBJ whole genome shotgun (WGS) entry which is preliminary data.</text>
</comment>
<dbReference type="Pfam" id="PF02954">
    <property type="entry name" value="HTH_8"/>
    <property type="match status" value="1"/>
</dbReference>
<dbReference type="SUPFAM" id="SSF52540">
    <property type="entry name" value="P-loop containing nucleoside triphosphate hydrolases"/>
    <property type="match status" value="1"/>
</dbReference>
<evidence type="ECO:0000256" key="1">
    <source>
        <dbReference type="ARBA" id="ARBA00022741"/>
    </source>
</evidence>
<dbReference type="InterPro" id="IPR002197">
    <property type="entry name" value="HTH_Fis"/>
</dbReference>
<dbReference type="InterPro" id="IPR027417">
    <property type="entry name" value="P-loop_NTPase"/>
</dbReference>
<dbReference type="Pfam" id="PF25601">
    <property type="entry name" value="AAA_lid_14"/>
    <property type="match status" value="1"/>
</dbReference>
<evidence type="ECO:0000313" key="7">
    <source>
        <dbReference type="EMBL" id="RJP64974.1"/>
    </source>
</evidence>
<accession>A0A419EPP4</accession>
<dbReference type="InterPro" id="IPR058031">
    <property type="entry name" value="AAA_lid_NorR"/>
</dbReference>
<sequence length="456" mass="50950">MTSWNKNGAMEGRDIILDSVADGVFTVDEQWHITSFNRAAEEITGISREEAIGNRCCDVFKASICETDCSLKRTLETGRPIVNKAVYIIDADGERVPISISTAILRDALGRAIGGVETFRDLSIVEDLRKELTRKYTFGDIISKNHEMQKLFDILPEVAESDSTVLFEGESGTGKELFARAIHNLSSRRKRPMVVVNCGALPDTLLESELFGYKAGAFTDAKKDKPGRFTLARGGTIFLDEIGDVSAALQVRLLRVLQERTYEPLGATEPVQADVRVVAATNKDLGELVAKGVFRQDLYYRINVVKLTLPPLRERMEDVPLLVDHLVARFNRLRGKDIVGVSPEVLAIFMSHDFPGNVRELENIIEHAFVLCRNSVILPEHLPHYLRPLAEAAAASSGVASMQELEARFIRDTLRRHNGNRSATAKALGMHKTTLWRKMKRLGIEIPEKSRRRQSD</sequence>
<keyword evidence="4" id="KW-0804">Transcription</keyword>
<proteinExistence type="predicted"/>
<dbReference type="CDD" id="cd00130">
    <property type="entry name" value="PAS"/>
    <property type="match status" value="1"/>
</dbReference>
<dbReference type="PROSITE" id="PS50045">
    <property type="entry name" value="SIGMA54_INTERACT_4"/>
    <property type="match status" value="1"/>
</dbReference>
<feature type="domain" description="PAS" evidence="6">
    <location>
        <begin position="16"/>
        <end position="54"/>
    </location>
</feature>
<dbReference type="PRINTS" id="PR01590">
    <property type="entry name" value="HTHFIS"/>
</dbReference>
<dbReference type="SMART" id="SM00382">
    <property type="entry name" value="AAA"/>
    <property type="match status" value="1"/>
</dbReference>
<dbReference type="PANTHER" id="PTHR32071">
    <property type="entry name" value="TRANSCRIPTIONAL REGULATORY PROTEIN"/>
    <property type="match status" value="1"/>
</dbReference>
<evidence type="ECO:0000259" key="5">
    <source>
        <dbReference type="PROSITE" id="PS50045"/>
    </source>
</evidence>
<dbReference type="GO" id="GO:0043565">
    <property type="term" value="F:sequence-specific DNA binding"/>
    <property type="evidence" value="ECO:0007669"/>
    <property type="project" value="InterPro"/>
</dbReference>
<protein>
    <submittedName>
        <fullName evidence="7">PAS domain S-box protein</fullName>
    </submittedName>
</protein>
<dbReference type="NCBIfam" id="TIGR00229">
    <property type="entry name" value="sensory_box"/>
    <property type="match status" value="1"/>
</dbReference>
<keyword evidence="1" id="KW-0547">Nucleotide-binding</keyword>
<dbReference type="SUPFAM" id="SSF46689">
    <property type="entry name" value="Homeodomain-like"/>
    <property type="match status" value="1"/>
</dbReference>
<evidence type="ECO:0000313" key="8">
    <source>
        <dbReference type="Proteomes" id="UP000285961"/>
    </source>
</evidence>
<dbReference type="InterPro" id="IPR003593">
    <property type="entry name" value="AAA+_ATPase"/>
</dbReference>
<dbReference type="CDD" id="cd00009">
    <property type="entry name" value="AAA"/>
    <property type="match status" value="1"/>
</dbReference>
<dbReference type="AlphaFoldDB" id="A0A419EPP4"/>
<dbReference type="SUPFAM" id="SSF55785">
    <property type="entry name" value="PYP-like sensor domain (PAS domain)"/>
    <property type="match status" value="1"/>
</dbReference>
<evidence type="ECO:0000256" key="4">
    <source>
        <dbReference type="ARBA" id="ARBA00023163"/>
    </source>
</evidence>
<dbReference type="FunFam" id="3.40.50.300:FF:000006">
    <property type="entry name" value="DNA-binding transcriptional regulator NtrC"/>
    <property type="match status" value="1"/>
</dbReference>
<evidence type="ECO:0000259" key="6">
    <source>
        <dbReference type="PROSITE" id="PS50112"/>
    </source>
</evidence>
<dbReference type="InterPro" id="IPR000014">
    <property type="entry name" value="PAS"/>
</dbReference>
<name>A0A419EPP4_9BACT</name>
<gene>
    <name evidence="7" type="ORF">C4532_18095</name>
</gene>